<keyword evidence="1" id="KW-1015">Disulfide bond</keyword>
<comment type="caution">
    <text evidence="2">Lacks conserved residue(s) required for the propagation of feature annotation.</text>
</comment>
<dbReference type="Proteomes" id="UP000318571">
    <property type="component" value="Chromosome 9"/>
</dbReference>
<dbReference type="AlphaFoldDB" id="A0A553NZ42"/>
<reference evidence="4 5" key="1">
    <citation type="journal article" date="2018" name="Nat. Ecol. Evol.">
        <title>Genomic signatures of mitonuclear coevolution across populations of Tigriopus californicus.</title>
        <authorList>
            <person name="Barreto F.S."/>
            <person name="Watson E.T."/>
            <person name="Lima T.G."/>
            <person name="Willett C.S."/>
            <person name="Edmands S."/>
            <person name="Li W."/>
            <person name="Burton R.S."/>
        </authorList>
    </citation>
    <scope>NUCLEOTIDE SEQUENCE [LARGE SCALE GENOMIC DNA]</scope>
    <source>
        <strain evidence="4 5">San Diego</strain>
    </source>
</reference>
<dbReference type="InterPro" id="IPR000436">
    <property type="entry name" value="Sushi_SCR_CCP_dom"/>
</dbReference>
<keyword evidence="5" id="KW-1185">Reference proteome</keyword>
<proteinExistence type="predicted"/>
<evidence type="ECO:0000256" key="1">
    <source>
        <dbReference type="ARBA" id="ARBA00023157"/>
    </source>
</evidence>
<feature type="non-terminal residue" evidence="4">
    <location>
        <position position="1"/>
    </location>
</feature>
<sequence length="157" mass="17455">GSFFNKSAAYNVNSQIQYRCGVAHGFDLTPPVETQNLTCAWDGNWTSHATLPACIWTHCTDPPTAPETLEIIDWDEQPIPFGHNITYQCAKGMRFAESLDITAKQAQCLPGNNWNAVTDWSGKCKETQYCVSPPPVPSLDAYRVIRVGGLSFRDRCL</sequence>
<evidence type="ECO:0000313" key="5">
    <source>
        <dbReference type="Proteomes" id="UP000318571"/>
    </source>
</evidence>
<dbReference type="EMBL" id="VCGU01000009">
    <property type="protein sequence ID" value="TRY70713.1"/>
    <property type="molecule type" value="Genomic_DNA"/>
</dbReference>
<dbReference type="Gene3D" id="2.10.70.10">
    <property type="entry name" value="Complement Module, domain 1"/>
    <property type="match status" value="2"/>
</dbReference>
<evidence type="ECO:0000256" key="2">
    <source>
        <dbReference type="PROSITE-ProRule" id="PRU00302"/>
    </source>
</evidence>
<dbReference type="Pfam" id="PF00084">
    <property type="entry name" value="Sushi"/>
    <property type="match status" value="1"/>
</dbReference>
<dbReference type="InterPro" id="IPR035976">
    <property type="entry name" value="Sushi/SCR/CCP_sf"/>
</dbReference>
<dbReference type="SUPFAM" id="SSF57535">
    <property type="entry name" value="Complement control module/SCR domain"/>
    <property type="match status" value="2"/>
</dbReference>
<protein>
    <recommendedName>
        <fullName evidence="3">Sushi domain-containing protein</fullName>
    </recommendedName>
</protein>
<dbReference type="CDD" id="cd00033">
    <property type="entry name" value="CCP"/>
    <property type="match status" value="1"/>
</dbReference>
<evidence type="ECO:0000313" key="4">
    <source>
        <dbReference type="EMBL" id="TRY70713.1"/>
    </source>
</evidence>
<dbReference type="PROSITE" id="PS50923">
    <property type="entry name" value="SUSHI"/>
    <property type="match status" value="2"/>
</dbReference>
<organism evidence="4 5">
    <name type="scientific">Tigriopus californicus</name>
    <name type="common">Marine copepod</name>
    <dbReference type="NCBI Taxonomy" id="6832"/>
    <lineage>
        <taxon>Eukaryota</taxon>
        <taxon>Metazoa</taxon>
        <taxon>Ecdysozoa</taxon>
        <taxon>Arthropoda</taxon>
        <taxon>Crustacea</taxon>
        <taxon>Multicrustacea</taxon>
        <taxon>Hexanauplia</taxon>
        <taxon>Copepoda</taxon>
        <taxon>Harpacticoida</taxon>
        <taxon>Harpacticidae</taxon>
        <taxon>Tigriopus</taxon>
    </lineage>
</organism>
<feature type="domain" description="Sushi" evidence="3">
    <location>
        <begin position="1"/>
        <end position="56"/>
    </location>
</feature>
<accession>A0A553NZ42</accession>
<feature type="non-terminal residue" evidence="4">
    <location>
        <position position="157"/>
    </location>
</feature>
<feature type="domain" description="Sushi" evidence="3">
    <location>
        <begin position="57"/>
        <end position="126"/>
    </location>
</feature>
<comment type="caution">
    <text evidence="4">The sequence shown here is derived from an EMBL/GenBank/DDBJ whole genome shotgun (WGS) entry which is preliminary data.</text>
</comment>
<keyword evidence="2" id="KW-0768">Sushi</keyword>
<name>A0A553NZ42_TIGCA</name>
<evidence type="ECO:0000259" key="3">
    <source>
        <dbReference type="PROSITE" id="PS50923"/>
    </source>
</evidence>
<gene>
    <name evidence="4" type="ORF">TCAL_16367</name>
</gene>